<keyword evidence="3" id="KW-1185">Reference proteome</keyword>
<accession>A0ABX7ME04</accession>
<dbReference type="EMBL" id="CP071060">
    <property type="protein sequence ID" value="QSI79114.1"/>
    <property type="molecule type" value="Genomic_DNA"/>
</dbReference>
<dbReference type="InterPro" id="IPR000639">
    <property type="entry name" value="Epox_hydrolase-like"/>
</dbReference>
<feature type="domain" description="AB hydrolase-1" evidence="1">
    <location>
        <begin position="31"/>
        <end position="277"/>
    </location>
</feature>
<sequence>MPRRESHSEWLDVRGLRLHVRRWPCTGARKLFLLHGWMDVSASFHFLVDALADDWDVIAPDLRGFGESAWSADSYLFAHYLSDLDALLQAYSPEESVRLVGHSLGGNLVCMYAGVRPNRVRAVASLDAFGLRDAEPEDAPGRLEKWLHQLREPERFRSYPDFSGLARQLRFENPRLSPERAEFLARHVGEEDGLGGVIRAADPAHKHVSPALYRFAETAAVWRRIAAPVLAVLADDTALLERLGLTRDEVSARLAVIPDLQLATLRDCGHNLHLERPADVAALLQTFFDTR</sequence>
<dbReference type="InterPro" id="IPR000073">
    <property type="entry name" value="AB_hydrolase_1"/>
</dbReference>
<keyword evidence="2" id="KW-0378">Hydrolase</keyword>
<dbReference type="SUPFAM" id="SSF53474">
    <property type="entry name" value="alpha/beta-Hydrolases"/>
    <property type="match status" value="1"/>
</dbReference>
<dbReference type="InterPro" id="IPR029058">
    <property type="entry name" value="AB_hydrolase_fold"/>
</dbReference>
<proteinExistence type="predicted"/>
<evidence type="ECO:0000259" key="1">
    <source>
        <dbReference type="Pfam" id="PF00561"/>
    </source>
</evidence>
<dbReference type="Proteomes" id="UP000663570">
    <property type="component" value="Chromosome"/>
</dbReference>
<dbReference type="PANTHER" id="PTHR43798">
    <property type="entry name" value="MONOACYLGLYCEROL LIPASE"/>
    <property type="match status" value="1"/>
</dbReference>
<gene>
    <name evidence="2" type="ORF">JY500_04235</name>
</gene>
<evidence type="ECO:0000313" key="3">
    <source>
        <dbReference type="Proteomes" id="UP000663570"/>
    </source>
</evidence>
<dbReference type="Pfam" id="PF00561">
    <property type="entry name" value="Abhydrolase_1"/>
    <property type="match status" value="1"/>
</dbReference>
<evidence type="ECO:0000313" key="2">
    <source>
        <dbReference type="EMBL" id="QSI79114.1"/>
    </source>
</evidence>
<reference evidence="2 3" key="1">
    <citation type="submission" date="2021-02" db="EMBL/GenBank/DDBJ databases">
        <title>Niveibacterium changnyeongensis HC41.</title>
        <authorList>
            <person name="Kang M."/>
        </authorList>
    </citation>
    <scope>NUCLEOTIDE SEQUENCE [LARGE SCALE GENOMIC DNA]</scope>
    <source>
        <strain evidence="2 3">HC41</strain>
    </source>
</reference>
<dbReference type="GO" id="GO:0016787">
    <property type="term" value="F:hydrolase activity"/>
    <property type="evidence" value="ECO:0007669"/>
    <property type="project" value="UniProtKB-KW"/>
</dbReference>
<protein>
    <submittedName>
        <fullName evidence="2">Alpha/beta hydrolase</fullName>
    </submittedName>
</protein>
<dbReference type="PRINTS" id="PR00412">
    <property type="entry name" value="EPOXHYDRLASE"/>
</dbReference>
<name>A0ABX7ME04_9RHOO</name>
<dbReference type="PRINTS" id="PR00111">
    <property type="entry name" value="ABHYDROLASE"/>
</dbReference>
<organism evidence="2 3">
    <name type="scientific">Niveibacterium microcysteis</name>
    <dbReference type="NCBI Taxonomy" id="2811415"/>
    <lineage>
        <taxon>Bacteria</taxon>
        <taxon>Pseudomonadati</taxon>
        <taxon>Pseudomonadota</taxon>
        <taxon>Betaproteobacteria</taxon>
        <taxon>Rhodocyclales</taxon>
        <taxon>Rhodocyclaceae</taxon>
        <taxon>Niveibacterium</taxon>
    </lineage>
</organism>
<dbReference type="InterPro" id="IPR050266">
    <property type="entry name" value="AB_hydrolase_sf"/>
</dbReference>
<dbReference type="Gene3D" id="3.40.50.1820">
    <property type="entry name" value="alpha/beta hydrolase"/>
    <property type="match status" value="1"/>
</dbReference>
<dbReference type="PANTHER" id="PTHR43798:SF33">
    <property type="entry name" value="HYDROLASE, PUTATIVE (AFU_ORTHOLOGUE AFUA_2G14860)-RELATED"/>
    <property type="match status" value="1"/>
</dbReference>